<dbReference type="AlphaFoldDB" id="N0DYN5"/>
<dbReference type="STRING" id="1193181.BN10_230005"/>
<dbReference type="Gene3D" id="3.40.630.30">
    <property type="match status" value="1"/>
</dbReference>
<dbReference type="CDD" id="cd04301">
    <property type="entry name" value="NAT_SF"/>
    <property type="match status" value="1"/>
</dbReference>
<evidence type="ECO:0000259" key="4">
    <source>
        <dbReference type="PROSITE" id="PS51186"/>
    </source>
</evidence>
<dbReference type="EMBL" id="CAIZ01000090">
    <property type="protein sequence ID" value="CCH69562.1"/>
    <property type="molecule type" value="Genomic_DNA"/>
</dbReference>
<keyword evidence="6" id="KW-1185">Reference proteome</keyword>
<keyword evidence="3 5" id="KW-0012">Acyltransferase</keyword>
<dbReference type="InterPro" id="IPR016181">
    <property type="entry name" value="Acyl_CoA_acyltransferase"/>
</dbReference>
<dbReference type="InterPro" id="IPR000182">
    <property type="entry name" value="GNAT_dom"/>
</dbReference>
<organism evidence="5 6">
    <name type="scientific">Phycicoccus elongatus Lp2</name>
    <dbReference type="NCBI Taxonomy" id="1193181"/>
    <lineage>
        <taxon>Bacteria</taxon>
        <taxon>Bacillati</taxon>
        <taxon>Actinomycetota</taxon>
        <taxon>Actinomycetes</taxon>
        <taxon>Micrococcales</taxon>
        <taxon>Intrasporangiaceae</taxon>
        <taxon>Phycicoccus</taxon>
    </lineage>
</organism>
<evidence type="ECO:0000256" key="2">
    <source>
        <dbReference type="ARBA" id="ARBA00022679"/>
    </source>
</evidence>
<accession>N0DYN5</accession>
<evidence type="ECO:0000313" key="5">
    <source>
        <dbReference type="EMBL" id="CCH69562.1"/>
    </source>
</evidence>
<proteinExistence type="inferred from homology"/>
<name>N0DYN5_9MICO</name>
<feature type="domain" description="N-acetyltransferase" evidence="4">
    <location>
        <begin position="3"/>
        <end position="161"/>
    </location>
</feature>
<sequence>METRIRPAEPTDIPALLAFVRELAEYERAVEEATATPEQFAAVLFPTDGAPTAYGHVAEVRVAGGEWEAAGMALWFLSFSTWTGTNGIWLEDLYVREQWRGLGLGQALLQALAEICVDRGYHRLEWWVLDWNEPSIGFYRSIGAEAMDEWTRFRLDGRALESLGQ</sequence>
<dbReference type="HOGENOM" id="CLU_013985_41_3_11"/>
<evidence type="ECO:0000256" key="3">
    <source>
        <dbReference type="ARBA" id="ARBA00023315"/>
    </source>
</evidence>
<dbReference type="InterPro" id="IPR051016">
    <property type="entry name" value="Diverse_Substrate_AcTransf"/>
</dbReference>
<dbReference type="eggNOG" id="COG0456">
    <property type="taxonomic scope" value="Bacteria"/>
</dbReference>
<dbReference type="PANTHER" id="PTHR10545:SF29">
    <property type="entry name" value="GH14572P-RELATED"/>
    <property type="match status" value="1"/>
</dbReference>
<reference evidence="5 6" key="1">
    <citation type="journal article" date="2013" name="ISME J.">
        <title>A metabolic model for members of the genus Tetrasphaera involved in enhanced biological phosphorus removal.</title>
        <authorList>
            <person name="Kristiansen R."/>
            <person name="Nguyen H.T.T."/>
            <person name="Saunders A.M."/>
            <person name="Nielsen J.L."/>
            <person name="Wimmer R."/>
            <person name="Le V.Q."/>
            <person name="McIlroy S.J."/>
            <person name="Petrovski S."/>
            <person name="Seviour R.J."/>
            <person name="Calteau A."/>
            <person name="Nielsen K.L."/>
            <person name="Nielsen P.H."/>
        </authorList>
    </citation>
    <scope>NUCLEOTIDE SEQUENCE [LARGE SCALE GENOMIC DNA]</scope>
    <source>
        <strain evidence="5 6">Lp2</strain>
    </source>
</reference>
<dbReference type="EC" id="2.3.1.-" evidence="5"/>
<gene>
    <name evidence="5" type="primary">ats</name>
    <name evidence="5" type="ORF">BN10_230005</name>
</gene>
<dbReference type="PANTHER" id="PTHR10545">
    <property type="entry name" value="DIAMINE N-ACETYLTRANSFERASE"/>
    <property type="match status" value="1"/>
</dbReference>
<comment type="caution">
    <text evidence="5">The sequence shown here is derived from an EMBL/GenBank/DDBJ whole genome shotgun (WGS) entry which is preliminary data.</text>
</comment>
<evidence type="ECO:0000313" key="6">
    <source>
        <dbReference type="Proteomes" id="UP000013167"/>
    </source>
</evidence>
<evidence type="ECO:0000256" key="1">
    <source>
        <dbReference type="ARBA" id="ARBA00008694"/>
    </source>
</evidence>
<protein>
    <submittedName>
        <fullName evidence="5">N-acetyltransferase ats1</fullName>
        <ecNumber evidence="5">2.3.1.-</ecNumber>
    </submittedName>
</protein>
<dbReference type="RefSeq" id="WP_010849472.1">
    <property type="nucleotide sequence ID" value="NZ_HF570956.1"/>
</dbReference>
<dbReference type="PROSITE" id="PS51186">
    <property type="entry name" value="GNAT"/>
    <property type="match status" value="1"/>
</dbReference>
<dbReference type="GO" id="GO:0008080">
    <property type="term" value="F:N-acetyltransferase activity"/>
    <property type="evidence" value="ECO:0007669"/>
    <property type="project" value="UniProtKB-ARBA"/>
</dbReference>
<dbReference type="FunFam" id="3.40.630.30:FF:000064">
    <property type="entry name" value="GNAT family acetyltransferase"/>
    <property type="match status" value="1"/>
</dbReference>
<dbReference type="Proteomes" id="UP000013167">
    <property type="component" value="Unassembled WGS sequence"/>
</dbReference>
<comment type="similarity">
    <text evidence="1">Belongs to the acetyltransferase family.</text>
</comment>
<dbReference type="Pfam" id="PF00583">
    <property type="entry name" value="Acetyltransf_1"/>
    <property type="match status" value="1"/>
</dbReference>
<dbReference type="SUPFAM" id="SSF55729">
    <property type="entry name" value="Acyl-CoA N-acyltransferases (Nat)"/>
    <property type="match status" value="1"/>
</dbReference>
<dbReference type="OrthoDB" id="9805924at2"/>
<keyword evidence="2 5" id="KW-0808">Transferase</keyword>